<gene>
    <name evidence="2" type="ORF">DAPK24_012140</name>
</gene>
<dbReference type="Proteomes" id="UP001378960">
    <property type="component" value="Unassembled WGS sequence"/>
</dbReference>
<accession>A0AAV5QZL6</accession>
<sequence length="66" mass="7526">MGNYCDFTGSVSRSVLILYSDMDIDTIDTIDTIDAMQNKKRNANKQEKRKKEKGVNKRENTAEPIS</sequence>
<comment type="caution">
    <text evidence="2">The sequence shown here is derived from an EMBL/GenBank/DDBJ whole genome shotgun (WGS) entry which is preliminary data.</text>
</comment>
<name>A0AAV5QZL6_PICKL</name>
<protein>
    <submittedName>
        <fullName evidence="2">Uncharacterized protein</fullName>
    </submittedName>
</protein>
<evidence type="ECO:0000313" key="2">
    <source>
        <dbReference type="EMBL" id="GMM44639.1"/>
    </source>
</evidence>
<dbReference type="EMBL" id="BTGB01000001">
    <property type="protein sequence ID" value="GMM44639.1"/>
    <property type="molecule type" value="Genomic_DNA"/>
</dbReference>
<reference evidence="2 3" key="1">
    <citation type="journal article" date="2023" name="Elife">
        <title>Identification of key yeast species and microbe-microbe interactions impacting larval growth of Drosophila in the wild.</title>
        <authorList>
            <person name="Mure A."/>
            <person name="Sugiura Y."/>
            <person name="Maeda R."/>
            <person name="Honda K."/>
            <person name="Sakurai N."/>
            <person name="Takahashi Y."/>
            <person name="Watada M."/>
            <person name="Katoh T."/>
            <person name="Gotoh A."/>
            <person name="Gotoh Y."/>
            <person name="Taniguchi I."/>
            <person name="Nakamura K."/>
            <person name="Hayashi T."/>
            <person name="Katayama T."/>
            <person name="Uemura T."/>
            <person name="Hattori Y."/>
        </authorList>
    </citation>
    <scope>NUCLEOTIDE SEQUENCE [LARGE SCALE GENOMIC DNA]</scope>
    <source>
        <strain evidence="2 3">PK-24</strain>
    </source>
</reference>
<dbReference type="AlphaFoldDB" id="A0AAV5QZL6"/>
<keyword evidence="3" id="KW-1185">Reference proteome</keyword>
<feature type="region of interest" description="Disordered" evidence="1">
    <location>
        <begin position="38"/>
        <end position="66"/>
    </location>
</feature>
<evidence type="ECO:0000256" key="1">
    <source>
        <dbReference type="SAM" id="MobiDB-lite"/>
    </source>
</evidence>
<feature type="compositionally biased region" description="Basic residues" evidence="1">
    <location>
        <begin position="38"/>
        <end position="52"/>
    </location>
</feature>
<feature type="compositionally biased region" description="Basic and acidic residues" evidence="1">
    <location>
        <begin position="53"/>
        <end position="66"/>
    </location>
</feature>
<proteinExistence type="predicted"/>
<evidence type="ECO:0000313" key="3">
    <source>
        <dbReference type="Proteomes" id="UP001378960"/>
    </source>
</evidence>
<organism evidence="2 3">
    <name type="scientific">Pichia kluyveri</name>
    <name type="common">Yeast</name>
    <dbReference type="NCBI Taxonomy" id="36015"/>
    <lineage>
        <taxon>Eukaryota</taxon>
        <taxon>Fungi</taxon>
        <taxon>Dikarya</taxon>
        <taxon>Ascomycota</taxon>
        <taxon>Saccharomycotina</taxon>
        <taxon>Pichiomycetes</taxon>
        <taxon>Pichiales</taxon>
        <taxon>Pichiaceae</taxon>
        <taxon>Pichia</taxon>
    </lineage>
</organism>